<dbReference type="InterPro" id="IPR011598">
    <property type="entry name" value="bHLH_dom"/>
</dbReference>
<dbReference type="PANTHER" id="PTHR11793">
    <property type="entry name" value="BASIC HELIX-LOOP-HELIX TRANSCRIPTION FACTOR"/>
    <property type="match status" value="1"/>
</dbReference>
<dbReference type="InterPro" id="IPR036638">
    <property type="entry name" value="HLH_DNA-bd_sf"/>
</dbReference>
<evidence type="ECO:0000256" key="5">
    <source>
        <dbReference type="ARBA" id="ARBA00023163"/>
    </source>
</evidence>
<keyword evidence="10" id="KW-1185">Reference proteome</keyword>
<dbReference type="AlphaFoldDB" id="A0ABD1K2X5"/>
<dbReference type="PANTHER" id="PTHR11793:SF11">
    <property type="entry name" value="TRANSCRIPTION FACTOR 12"/>
    <property type="match status" value="1"/>
</dbReference>
<feature type="compositionally biased region" description="Low complexity" evidence="7">
    <location>
        <begin position="163"/>
        <end position="187"/>
    </location>
</feature>
<sequence length="500" mass="52655">MYCAYPSTGSGTSLMHYYSSKTACAPSDGLSPLHSSTKVSGTFISNALLDGAANSAHLWSSSNGLSASGHGGGLGSLSAGQSLSGNYSNLTSQERLRFSAPSVAMCGGGKTLPPMSSFHRTSSSSNALLVTEGPGAERFTAGGGGSQTGDTLGKALASIYSPDTSGSFTSSSSTSSGRSPSPTTGNGPWPPVSVQTALSSNYDTMLHSVMEERLDRLDDAIHILRNHAVGGTSSILTNDMHRSLPLPSHGPITAIRPTFPTHQSSPVIGAESGEPANQSPLSILGIAPTAELTSQGDELKGSDAMLLPVGLGAPARGPLVLKVEAVEGEQAMTYTHTHPHTHSHSSCELRAEEDSDDREAKTPGEMTSGASSIHEEEELSVEQKAERERERRLANNARERLRVRDINEAFKELGRMCQLHLQSEKPQTKLLVLHQAVAVILSLEQQVRERNLNPKAACLRKREEERVTPPSTSPSLDPQSVLAALQPPLVDPPNAPNGPL</sequence>
<gene>
    <name evidence="9" type="ORF">ACEWY4_010718</name>
</gene>
<feature type="region of interest" description="Disordered" evidence="7">
    <location>
        <begin position="460"/>
        <end position="500"/>
    </location>
</feature>
<evidence type="ECO:0000256" key="1">
    <source>
        <dbReference type="ARBA" id="ARBA00004123"/>
    </source>
</evidence>
<dbReference type="Pfam" id="PF00010">
    <property type="entry name" value="HLH"/>
    <property type="match status" value="1"/>
</dbReference>
<feature type="compositionally biased region" description="Pro residues" evidence="7">
    <location>
        <begin position="489"/>
        <end position="500"/>
    </location>
</feature>
<dbReference type="CDD" id="cd18945">
    <property type="entry name" value="bHLH_E-protein_TCF4_E2-2"/>
    <property type="match status" value="1"/>
</dbReference>
<keyword evidence="2" id="KW-0217">Developmental protein</keyword>
<accession>A0ABD1K2X5</accession>
<dbReference type="Gene3D" id="4.10.280.10">
    <property type="entry name" value="Helix-loop-helix DNA-binding domain"/>
    <property type="match status" value="1"/>
</dbReference>
<dbReference type="PROSITE" id="PS50888">
    <property type="entry name" value="BHLH"/>
    <property type="match status" value="1"/>
</dbReference>
<reference evidence="9 10" key="1">
    <citation type="submission" date="2024-09" db="EMBL/GenBank/DDBJ databases">
        <title>A chromosome-level genome assembly of Gray's grenadier anchovy, Coilia grayii.</title>
        <authorList>
            <person name="Fu Z."/>
        </authorList>
    </citation>
    <scope>NUCLEOTIDE SEQUENCE [LARGE SCALE GENOMIC DNA]</scope>
    <source>
        <strain evidence="9">G4</strain>
        <tissue evidence="9">Muscle</tissue>
    </source>
</reference>
<dbReference type="GO" id="GO:0003677">
    <property type="term" value="F:DNA binding"/>
    <property type="evidence" value="ECO:0007669"/>
    <property type="project" value="UniProtKB-KW"/>
</dbReference>
<feature type="domain" description="BHLH" evidence="8">
    <location>
        <begin position="390"/>
        <end position="443"/>
    </location>
</feature>
<keyword evidence="4" id="KW-0238">DNA-binding</keyword>
<evidence type="ECO:0000256" key="4">
    <source>
        <dbReference type="ARBA" id="ARBA00023125"/>
    </source>
</evidence>
<evidence type="ECO:0000256" key="2">
    <source>
        <dbReference type="ARBA" id="ARBA00022473"/>
    </source>
</evidence>
<evidence type="ECO:0000313" key="9">
    <source>
        <dbReference type="EMBL" id="KAL2093406.1"/>
    </source>
</evidence>
<organism evidence="9 10">
    <name type="scientific">Coilia grayii</name>
    <name type="common">Gray's grenadier anchovy</name>
    <dbReference type="NCBI Taxonomy" id="363190"/>
    <lineage>
        <taxon>Eukaryota</taxon>
        <taxon>Metazoa</taxon>
        <taxon>Chordata</taxon>
        <taxon>Craniata</taxon>
        <taxon>Vertebrata</taxon>
        <taxon>Euteleostomi</taxon>
        <taxon>Actinopterygii</taxon>
        <taxon>Neopterygii</taxon>
        <taxon>Teleostei</taxon>
        <taxon>Clupei</taxon>
        <taxon>Clupeiformes</taxon>
        <taxon>Clupeoidei</taxon>
        <taxon>Engraulidae</taxon>
        <taxon>Coilinae</taxon>
        <taxon>Coilia</taxon>
    </lineage>
</organism>
<comment type="caution">
    <text evidence="9">The sequence shown here is derived from an EMBL/GenBank/DDBJ whole genome shotgun (WGS) entry which is preliminary data.</text>
</comment>
<feature type="compositionally biased region" description="Basic and acidic residues" evidence="7">
    <location>
        <begin position="345"/>
        <end position="362"/>
    </location>
</feature>
<evidence type="ECO:0000259" key="8">
    <source>
        <dbReference type="PROSITE" id="PS50888"/>
    </source>
</evidence>
<evidence type="ECO:0000256" key="7">
    <source>
        <dbReference type="SAM" id="MobiDB-lite"/>
    </source>
</evidence>
<dbReference type="InterPro" id="IPR051098">
    <property type="entry name" value="NeuroDiff_E-box_TFs"/>
</dbReference>
<feature type="region of interest" description="Disordered" evidence="7">
    <location>
        <begin position="163"/>
        <end position="195"/>
    </location>
</feature>
<keyword evidence="5" id="KW-0804">Transcription</keyword>
<dbReference type="GO" id="GO:0005634">
    <property type="term" value="C:nucleus"/>
    <property type="evidence" value="ECO:0007669"/>
    <property type="project" value="UniProtKB-SubCell"/>
</dbReference>
<comment type="subcellular location">
    <subcellularLocation>
        <location evidence="1">Nucleus</location>
    </subcellularLocation>
</comment>
<feature type="region of interest" description="Disordered" evidence="7">
    <location>
        <begin position="335"/>
        <end position="391"/>
    </location>
</feature>
<dbReference type="Proteomes" id="UP001591681">
    <property type="component" value="Unassembled WGS sequence"/>
</dbReference>
<evidence type="ECO:0000256" key="6">
    <source>
        <dbReference type="ARBA" id="ARBA00023242"/>
    </source>
</evidence>
<keyword evidence="3" id="KW-0805">Transcription regulation</keyword>
<dbReference type="FunFam" id="4.10.280.10:FF:000001">
    <property type="entry name" value="Putative transcription factor 12"/>
    <property type="match status" value="1"/>
</dbReference>
<evidence type="ECO:0000313" key="10">
    <source>
        <dbReference type="Proteomes" id="UP001591681"/>
    </source>
</evidence>
<feature type="compositionally biased region" description="Polar residues" evidence="7">
    <location>
        <begin position="469"/>
        <end position="478"/>
    </location>
</feature>
<dbReference type="SMART" id="SM00353">
    <property type="entry name" value="HLH"/>
    <property type="match status" value="1"/>
</dbReference>
<name>A0ABD1K2X5_9TELE</name>
<dbReference type="SUPFAM" id="SSF47459">
    <property type="entry name" value="HLH, helix-loop-helix DNA-binding domain"/>
    <property type="match status" value="1"/>
</dbReference>
<feature type="compositionally biased region" description="Basic and acidic residues" evidence="7">
    <location>
        <begin position="381"/>
        <end position="391"/>
    </location>
</feature>
<keyword evidence="6" id="KW-0539">Nucleus</keyword>
<protein>
    <recommendedName>
        <fullName evidence="8">BHLH domain-containing protein</fullName>
    </recommendedName>
</protein>
<proteinExistence type="predicted"/>
<evidence type="ECO:0000256" key="3">
    <source>
        <dbReference type="ARBA" id="ARBA00023015"/>
    </source>
</evidence>
<dbReference type="EMBL" id="JBHFQA010000009">
    <property type="protein sequence ID" value="KAL2093406.1"/>
    <property type="molecule type" value="Genomic_DNA"/>
</dbReference>